<accession>A0A4R8DNV8</accession>
<proteinExistence type="predicted"/>
<comment type="caution">
    <text evidence="1">The sequence shown here is derived from an EMBL/GenBank/DDBJ whole genome shotgun (WGS) entry which is preliminary data.</text>
</comment>
<sequence length="106" mass="12264">MEKYQGYQYTLPSPPTVRDKRYNHVFSVWRTGELTSLNRMFEIIPKSVVADDLGMHYHSFVNKLNRPHLLNVNHLLKLQCLTGIEISALIGLAVADIKEKSRQQIK</sequence>
<evidence type="ECO:0000313" key="1">
    <source>
        <dbReference type="EMBL" id="TDW99731.1"/>
    </source>
</evidence>
<gene>
    <name evidence="1" type="ORF">EDB95_0742</name>
</gene>
<evidence type="ECO:0000313" key="2">
    <source>
        <dbReference type="Proteomes" id="UP000294498"/>
    </source>
</evidence>
<protein>
    <submittedName>
        <fullName evidence="1">Uncharacterized protein</fullName>
    </submittedName>
</protein>
<dbReference type="EMBL" id="SODV01000001">
    <property type="protein sequence ID" value="TDW99731.1"/>
    <property type="molecule type" value="Genomic_DNA"/>
</dbReference>
<reference evidence="1 2" key="1">
    <citation type="submission" date="2019-03" db="EMBL/GenBank/DDBJ databases">
        <title>Genomic Encyclopedia of Type Strains, Phase IV (KMG-IV): sequencing the most valuable type-strain genomes for metagenomic binning, comparative biology and taxonomic classification.</title>
        <authorList>
            <person name="Goeker M."/>
        </authorList>
    </citation>
    <scope>NUCLEOTIDE SEQUENCE [LARGE SCALE GENOMIC DNA]</scope>
    <source>
        <strain evidence="1 2">DSM 100059</strain>
    </source>
</reference>
<name>A0A4R8DNV8_9BACT</name>
<dbReference type="Proteomes" id="UP000294498">
    <property type="component" value="Unassembled WGS sequence"/>
</dbReference>
<keyword evidence="2" id="KW-1185">Reference proteome</keyword>
<dbReference type="AlphaFoldDB" id="A0A4R8DNV8"/>
<organism evidence="1 2">
    <name type="scientific">Dinghuibacter silviterrae</name>
    <dbReference type="NCBI Taxonomy" id="1539049"/>
    <lineage>
        <taxon>Bacteria</taxon>
        <taxon>Pseudomonadati</taxon>
        <taxon>Bacteroidota</taxon>
        <taxon>Chitinophagia</taxon>
        <taxon>Chitinophagales</taxon>
        <taxon>Chitinophagaceae</taxon>
        <taxon>Dinghuibacter</taxon>
    </lineage>
</organism>